<evidence type="ECO:0000256" key="5">
    <source>
        <dbReference type="ARBA" id="ARBA00023002"/>
    </source>
</evidence>
<reference evidence="7 8" key="1">
    <citation type="submission" date="2018-05" db="EMBL/GenBank/DDBJ databases">
        <authorList>
            <person name="Goeker M."/>
            <person name="Huntemann M."/>
            <person name="Clum A."/>
            <person name="Pillay M."/>
            <person name="Palaniappan K."/>
            <person name="Varghese N."/>
            <person name="Mikhailova N."/>
            <person name="Stamatis D."/>
            <person name="Reddy T."/>
            <person name="Daum C."/>
            <person name="Shapiro N."/>
            <person name="Ivanova N."/>
            <person name="Kyrpides N."/>
            <person name="Woyke T."/>
        </authorList>
    </citation>
    <scope>NUCLEOTIDE SEQUENCE [LARGE SCALE GENOMIC DNA]</scope>
    <source>
        <strain evidence="7 8">DSM 26524</strain>
    </source>
</reference>
<evidence type="ECO:0000256" key="1">
    <source>
        <dbReference type="ARBA" id="ARBA00001917"/>
    </source>
</evidence>
<feature type="domain" description="Nitroreductase" evidence="6">
    <location>
        <begin position="9"/>
        <end position="154"/>
    </location>
</feature>
<dbReference type="Pfam" id="PF00881">
    <property type="entry name" value="Nitroreductase"/>
    <property type="match status" value="1"/>
</dbReference>
<dbReference type="AlphaFoldDB" id="A0AB73T4F4"/>
<evidence type="ECO:0000313" key="7">
    <source>
        <dbReference type="EMBL" id="PWJ75679.1"/>
    </source>
</evidence>
<evidence type="ECO:0000256" key="3">
    <source>
        <dbReference type="ARBA" id="ARBA00022630"/>
    </source>
</evidence>
<dbReference type="SUPFAM" id="SSF55469">
    <property type="entry name" value="FMN-dependent nitroreductase-like"/>
    <property type="match status" value="1"/>
</dbReference>
<sequence length="174" mass="19119">MNKEVLDVIKTRRSIRKYRPEQILEEELDAVLEAGTYAPTGMGKQSPVIVAVQREEDMKKLARMNADIMGSKGNPYYGAPTIVLVFADGKNGNHVQDASCVLENMMVAAHALGLGSCWINREKEMFGTEEGRALMEEWGLDQGLEGVGALALGYPEGDAPAPAPRKPDYIRIIR</sequence>
<comment type="similarity">
    <text evidence="2">Belongs to the nitroreductase family.</text>
</comment>
<dbReference type="InterPro" id="IPR000415">
    <property type="entry name" value="Nitroreductase-like"/>
</dbReference>
<dbReference type="InterPro" id="IPR029479">
    <property type="entry name" value="Nitroreductase"/>
</dbReference>
<dbReference type="RefSeq" id="WP_109626603.1">
    <property type="nucleotide sequence ID" value="NZ_CABJAT010000006.1"/>
</dbReference>
<dbReference type="Gene3D" id="3.40.109.10">
    <property type="entry name" value="NADH Oxidase"/>
    <property type="match status" value="1"/>
</dbReference>
<evidence type="ECO:0000256" key="4">
    <source>
        <dbReference type="ARBA" id="ARBA00022643"/>
    </source>
</evidence>
<evidence type="ECO:0000259" key="6">
    <source>
        <dbReference type="Pfam" id="PF00881"/>
    </source>
</evidence>
<protein>
    <submittedName>
        <fullName evidence="7">Nitroreductase</fullName>
    </submittedName>
</protein>
<gene>
    <name evidence="7" type="ORF">C7383_106249</name>
</gene>
<organism evidence="7 8">
    <name type="scientific">Murimonas intestini</name>
    <dbReference type="NCBI Taxonomy" id="1337051"/>
    <lineage>
        <taxon>Bacteria</taxon>
        <taxon>Bacillati</taxon>
        <taxon>Bacillota</taxon>
        <taxon>Clostridia</taxon>
        <taxon>Lachnospirales</taxon>
        <taxon>Lachnospiraceae</taxon>
        <taxon>Murimonas</taxon>
    </lineage>
</organism>
<dbReference type="PANTHER" id="PTHR43673">
    <property type="entry name" value="NAD(P)H NITROREDUCTASE YDGI-RELATED"/>
    <property type="match status" value="1"/>
</dbReference>
<dbReference type="Proteomes" id="UP000245412">
    <property type="component" value="Unassembled WGS sequence"/>
</dbReference>
<evidence type="ECO:0000313" key="8">
    <source>
        <dbReference type="Proteomes" id="UP000245412"/>
    </source>
</evidence>
<dbReference type="CDD" id="cd02136">
    <property type="entry name" value="PnbA_NfnB-like"/>
    <property type="match status" value="1"/>
</dbReference>
<dbReference type="GO" id="GO:0016491">
    <property type="term" value="F:oxidoreductase activity"/>
    <property type="evidence" value="ECO:0007669"/>
    <property type="project" value="UniProtKB-KW"/>
</dbReference>
<keyword evidence="5" id="KW-0560">Oxidoreductase</keyword>
<evidence type="ECO:0000256" key="2">
    <source>
        <dbReference type="ARBA" id="ARBA00007118"/>
    </source>
</evidence>
<comment type="caution">
    <text evidence="7">The sequence shown here is derived from an EMBL/GenBank/DDBJ whole genome shotgun (WGS) entry which is preliminary data.</text>
</comment>
<keyword evidence="3" id="KW-0285">Flavoprotein</keyword>
<comment type="cofactor">
    <cofactor evidence="1">
        <name>FMN</name>
        <dbReference type="ChEBI" id="CHEBI:58210"/>
    </cofactor>
</comment>
<dbReference type="EMBL" id="QGGY01000006">
    <property type="protein sequence ID" value="PWJ75679.1"/>
    <property type="molecule type" value="Genomic_DNA"/>
</dbReference>
<keyword evidence="4" id="KW-0288">FMN</keyword>
<name>A0AB73T4F4_9FIRM</name>
<proteinExistence type="inferred from homology"/>
<accession>A0AB73T4F4</accession>
<dbReference type="PANTHER" id="PTHR43673:SF2">
    <property type="entry name" value="NITROREDUCTASE"/>
    <property type="match status" value="1"/>
</dbReference>
<keyword evidence="8" id="KW-1185">Reference proteome</keyword>